<dbReference type="InterPro" id="IPR011990">
    <property type="entry name" value="TPR-like_helical_dom_sf"/>
</dbReference>
<dbReference type="EMBL" id="JAPFFF010000004">
    <property type="protein sequence ID" value="KAK8891884.1"/>
    <property type="molecule type" value="Genomic_DNA"/>
</dbReference>
<comment type="caution">
    <text evidence="2">The sequence shown here is derived from an EMBL/GenBank/DDBJ whole genome shotgun (WGS) entry which is preliminary data.</text>
</comment>
<organism evidence="2 3">
    <name type="scientific">Tritrichomonas musculus</name>
    <dbReference type="NCBI Taxonomy" id="1915356"/>
    <lineage>
        <taxon>Eukaryota</taxon>
        <taxon>Metamonada</taxon>
        <taxon>Parabasalia</taxon>
        <taxon>Tritrichomonadida</taxon>
        <taxon>Tritrichomonadidae</taxon>
        <taxon>Tritrichomonas</taxon>
    </lineage>
</organism>
<feature type="region of interest" description="Disordered" evidence="1">
    <location>
        <begin position="1001"/>
        <end position="1073"/>
    </location>
</feature>
<feature type="compositionally biased region" description="Basic and acidic residues" evidence="1">
    <location>
        <begin position="1023"/>
        <end position="1041"/>
    </location>
</feature>
<evidence type="ECO:0000313" key="3">
    <source>
        <dbReference type="Proteomes" id="UP001470230"/>
    </source>
</evidence>
<dbReference type="Gene3D" id="1.25.40.10">
    <property type="entry name" value="Tetratricopeptide repeat domain"/>
    <property type="match status" value="1"/>
</dbReference>
<accession>A0ABR2KL83</accession>
<evidence type="ECO:0000313" key="2">
    <source>
        <dbReference type="EMBL" id="KAK8891884.1"/>
    </source>
</evidence>
<feature type="compositionally biased region" description="Acidic residues" evidence="1">
    <location>
        <begin position="1001"/>
        <end position="1022"/>
    </location>
</feature>
<proteinExistence type="predicted"/>
<evidence type="ECO:0000256" key="1">
    <source>
        <dbReference type="SAM" id="MobiDB-lite"/>
    </source>
</evidence>
<reference evidence="2 3" key="1">
    <citation type="submission" date="2024-04" db="EMBL/GenBank/DDBJ databases">
        <title>Tritrichomonas musculus Genome.</title>
        <authorList>
            <person name="Alves-Ferreira E."/>
            <person name="Grigg M."/>
            <person name="Lorenzi H."/>
            <person name="Galac M."/>
        </authorList>
    </citation>
    <scope>NUCLEOTIDE SEQUENCE [LARGE SCALE GENOMIC DNA]</scope>
    <source>
        <strain evidence="2 3">EAF2021</strain>
    </source>
</reference>
<gene>
    <name evidence="2" type="ORF">M9Y10_029106</name>
</gene>
<protein>
    <submittedName>
        <fullName evidence="2">Uncharacterized protein</fullName>
    </submittedName>
</protein>
<name>A0ABR2KL83_9EUKA</name>
<keyword evidence="3" id="KW-1185">Reference proteome</keyword>
<dbReference type="Proteomes" id="UP001470230">
    <property type="component" value="Unassembled WGS sequence"/>
</dbReference>
<sequence length="1073" mass="122556">MNVRGFNAEGEMTELRVAAQNKSLVALSNRFTKAMSCFPSFETENALKQIMSEIQDTEHAKVVKFQCEREIAKCLINRQEYSEAITYLIRSLKTDESRADIWTQLAICAQKTNNANLFRAANSRIRKLRPQMEINIEVPQLPNFVIPDEQPKFSGYKLQTPCWTAYLRLLNEAVSKCPYHILEIVFEQAQITQSKAPNYDLGHPMHIRHQPVSSVSKQGVKTLGGITLIDFFQKLIVKHTESTWLFSEPVISLCATTINEIAEFPFKNDSVPKDIAILLIDIALKYCFNDLVPPTKLFLAELASEVQPNKCNVFLRDIDSANLHSQNALLRFSFATLQESIRRNLDYSIIESQLSACEKNLDKDLCLTHAGIVINKELLEKKKEQIRILKMISTRSATDVDPISLFENELLSFLSLTNIIKLFMQLDNNSMIAVFPSFLKLLPNLIAKNQSEIDGLSQIFNKITEPLEKDSIERLNKSFNTLNEIGADKNLIFSCALAIARSSINYEDRPRMLVKVHKVLGKYSVCCNNNGKFLEYLMDSLLPRSDEFENDLTSAFTCYFGDVPICNINHHSTLKFRCSKYVQPFVDHVFRYDSKSSIQQHLFVTYLAIWKHSKGDCNCISRFNGWQMYRVIKKKESQLSKSELPEGYTPQSVLEDLLRHDPENTPESRVALGKVLIRSFISAPDPNKNTLNEAIQLLSCDDSSPSLMLMNAIAHALLGDDINGTIKMLVNLPVFEKPKKEARKLYWTIRLMLSTGQRERAKEAAAASFQLKSKFNSEHLSYALYLLCIAADVFQEKKKYQEIISQYCKSRILSPYPFIGLAKMLPPKEANDVISKLVRPNSVNITSFFHFDFKPPFLMAKPDDITSVRHDVLQLFVDSAAASGNYQKLFGLFNPSMKLDRKASKVLSKNRIIYGIDRLDVFAKYIKELLKVLVQKGDKIKNDLMERAIDALARGAQVELTDNLKEPLEELFNYLWKRQTGNDPPPEASVNELINMIMGRDEEEDEEEDADFVDESNNEDNDDKEKELGEKSPTKRTRVDIEEAVEDDEDDEVEVEEADEEEEEAEFEEDDNE</sequence>
<feature type="compositionally biased region" description="Acidic residues" evidence="1">
    <location>
        <begin position="1042"/>
        <end position="1073"/>
    </location>
</feature>
<dbReference type="SUPFAM" id="SSF48452">
    <property type="entry name" value="TPR-like"/>
    <property type="match status" value="1"/>
</dbReference>